<evidence type="ECO:0000259" key="5">
    <source>
        <dbReference type="Pfam" id="PF05485"/>
    </source>
</evidence>
<dbReference type="RefSeq" id="XP_028137932.1">
    <property type="nucleotide sequence ID" value="XM_028282131.1"/>
</dbReference>
<dbReference type="GO" id="GO:0008270">
    <property type="term" value="F:zinc ion binding"/>
    <property type="evidence" value="ECO:0007669"/>
    <property type="project" value="UniProtKB-KW"/>
</dbReference>
<keyword evidence="3" id="KW-0862">Zinc</keyword>
<evidence type="ECO:0000256" key="2">
    <source>
        <dbReference type="ARBA" id="ARBA00022771"/>
    </source>
</evidence>
<feature type="domain" description="Transposase Helix-turn-helix" evidence="6">
    <location>
        <begin position="309"/>
        <end position="359"/>
    </location>
</feature>
<dbReference type="AlphaFoldDB" id="A0A6P7FNL8"/>
<sequence>MISIRKGAAKRCRYGKCKNDTRYKSDNDDTYYFISFPKPCLEYRKKRIKISAEEHIKRCSKCTKCNLWVKNCGRKGFRSIDNVTKDTYICSLHFYGESGPTDMNPDPLIHQEVQEIDKSNGKVMKKYCGESGPTKMNPDRLSYQNVPEIIYIKVEMEEQNEPQKTDTNNIATIQQVSTAHKGVDIFDKKPSFIQEKMLPYQSSEMNTVSGDTNNEGINKSTRTIEIQTDSTRMCNKLLQVTTEKLQKNSALENFLISVRNDKKKCVFYTGFSFEQIQDLHRFLSPACENLNYVRIRKVNNGSPRNDKYKLTSMQQLLLVLLRLRMGYLIEDLAYQFDISVGLVSQICTIWINFLYFEFSTRLDPLILPSINIPETLPNDKTLPNIFQSVKNIKVTVTKFRLLQTILPVKKQNKLAITQQIVFVCSCLVNFQAPIVNTVNSHLSVGLSGNVVMDNENCG</sequence>
<feature type="domain" description="THAP-type" evidence="5">
    <location>
        <begin position="12"/>
        <end position="97"/>
    </location>
</feature>
<keyword evidence="2" id="KW-0863">Zinc-finger</keyword>
<dbReference type="OrthoDB" id="7695469at2759"/>
<dbReference type="KEGG" id="dvv:114332348"/>
<dbReference type="Pfam" id="PF05485">
    <property type="entry name" value="THAP"/>
    <property type="match status" value="1"/>
</dbReference>
<dbReference type="RefSeq" id="XP_028137934.1">
    <property type="nucleotide sequence ID" value="XM_028282133.1"/>
</dbReference>
<evidence type="ECO:0000256" key="1">
    <source>
        <dbReference type="ARBA" id="ARBA00022723"/>
    </source>
</evidence>
<protein>
    <submittedName>
        <fullName evidence="7">Uncharacterized protein LOC114332348 isoform X1</fullName>
    </submittedName>
    <submittedName>
        <fullName evidence="8">Uncharacterized protein LOC114332348 isoform X2</fullName>
    </submittedName>
</protein>
<keyword evidence="1" id="KW-0479">Metal-binding</keyword>
<evidence type="ECO:0000256" key="3">
    <source>
        <dbReference type="ARBA" id="ARBA00022833"/>
    </source>
</evidence>
<dbReference type="Pfam" id="PF13613">
    <property type="entry name" value="HTH_Tnp_4"/>
    <property type="match status" value="1"/>
</dbReference>
<evidence type="ECO:0000259" key="6">
    <source>
        <dbReference type="Pfam" id="PF13613"/>
    </source>
</evidence>
<reference evidence="7 8" key="1">
    <citation type="submission" date="2025-04" db="UniProtKB">
        <authorList>
            <consortium name="RefSeq"/>
        </authorList>
    </citation>
    <scope>IDENTIFICATION</scope>
    <source>
        <tissue evidence="7 8">Whole insect</tissue>
    </source>
</reference>
<dbReference type="InterPro" id="IPR027805">
    <property type="entry name" value="Transposase_HTH_dom"/>
</dbReference>
<dbReference type="GO" id="GO:0003677">
    <property type="term" value="F:DNA binding"/>
    <property type="evidence" value="ECO:0007669"/>
    <property type="project" value="UniProtKB-KW"/>
</dbReference>
<accession>A0A6P7FNL8</accession>
<organism evidence="8">
    <name type="scientific">Diabrotica virgifera virgifera</name>
    <name type="common">western corn rootworm</name>
    <dbReference type="NCBI Taxonomy" id="50390"/>
    <lineage>
        <taxon>Eukaryota</taxon>
        <taxon>Metazoa</taxon>
        <taxon>Ecdysozoa</taxon>
        <taxon>Arthropoda</taxon>
        <taxon>Hexapoda</taxon>
        <taxon>Insecta</taxon>
        <taxon>Pterygota</taxon>
        <taxon>Neoptera</taxon>
        <taxon>Endopterygota</taxon>
        <taxon>Coleoptera</taxon>
        <taxon>Polyphaga</taxon>
        <taxon>Cucujiformia</taxon>
        <taxon>Chrysomeloidea</taxon>
        <taxon>Chrysomelidae</taxon>
        <taxon>Galerucinae</taxon>
        <taxon>Diabroticina</taxon>
        <taxon>Diabroticites</taxon>
        <taxon>Diabrotica</taxon>
    </lineage>
</organism>
<gene>
    <name evidence="7 8" type="primary">LOC114332348</name>
</gene>
<keyword evidence="4" id="KW-0238">DNA-binding</keyword>
<name>A0A6P7FNL8_DIAVI</name>
<proteinExistence type="predicted"/>
<evidence type="ECO:0000313" key="8">
    <source>
        <dbReference type="RefSeq" id="XP_028137934.1"/>
    </source>
</evidence>
<evidence type="ECO:0000256" key="4">
    <source>
        <dbReference type="ARBA" id="ARBA00023125"/>
    </source>
</evidence>
<dbReference type="InterPro" id="IPR006612">
    <property type="entry name" value="THAP_Znf"/>
</dbReference>
<evidence type="ECO:0000313" key="7">
    <source>
        <dbReference type="RefSeq" id="XP_028137932.1"/>
    </source>
</evidence>
<dbReference type="PANTHER" id="PTHR23080">
    <property type="entry name" value="THAP DOMAIN PROTEIN"/>
    <property type="match status" value="1"/>
</dbReference>